<name>A0A0G4N678_VERLO</name>
<dbReference type="Proteomes" id="UP000045706">
    <property type="component" value="Unassembled WGS sequence"/>
</dbReference>
<feature type="region of interest" description="Disordered" evidence="3">
    <location>
        <begin position="1"/>
        <end position="21"/>
    </location>
</feature>
<evidence type="ECO:0000256" key="1">
    <source>
        <dbReference type="ARBA" id="ARBA00010520"/>
    </source>
</evidence>
<protein>
    <recommendedName>
        <fullName evidence="2">mRNA stability protein</fullName>
    </recommendedName>
</protein>
<sequence length="112" mass="12196">MDSGTKETDSEAPTEKEDRLRQMYGKLPTRTDLLHHQLERKYFDSGDFALTAAHKGSNIGSIQSGKEHPLVENISRPSAPVPSCSNVDDNAGRKNASQMSKTIHASGIGRGM</sequence>
<organism evidence="4 5">
    <name type="scientific">Verticillium longisporum</name>
    <name type="common">Verticillium dahliae var. longisporum</name>
    <dbReference type="NCBI Taxonomy" id="100787"/>
    <lineage>
        <taxon>Eukaryota</taxon>
        <taxon>Fungi</taxon>
        <taxon>Dikarya</taxon>
        <taxon>Ascomycota</taxon>
        <taxon>Pezizomycotina</taxon>
        <taxon>Sordariomycetes</taxon>
        <taxon>Hypocreomycetidae</taxon>
        <taxon>Glomerellales</taxon>
        <taxon>Plectosphaerellaceae</taxon>
        <taxon>Verticillium</taxon>
    </lineage>
</organism>
<dbReference type="EMBL" id="CVQI01032607">
    <property type="protein sequence ID" value="CRK41849.1"/>
    <property type="molecule type" value="Genomic_DNA"/>
</dbReference>
<comment type="similarity">
    <text evidence="1 2">Belongs to the endosulfine family.</text>
</comment>
<evidence type="ECO:0000256" key="2">
    <source>
        <dbReference type="RuleBase" id="RU363120"/>
    </source>
</evidence>
<dbReference type="InterPro" id="IPR006760">
    <property type="entry name" value="Endosulphine"/>
</dbReference>
<gene>
    <name evidence="4" type="ORF">BN1723_015970</name>
</gene>
<dbReference type="AlphaFoldDB" id="A0A0G4N678"/>
<accession>A0A0G4N678</accession>
<evidence type="ECO:0000256" key="3">
    <source>
        <dbReference type="SAM" id="MobiDB-lite"/>
    </source>
</evidence>
<comment type="function">
    <text evidence="2">Plays an essential role in initiation of the G0 program by preventing the degradation of specific nutrient-regulated mRNAs via the 5'-3' mRNA decay pathway.</text>
</comment>
<reference evidence="5" key="1">
    <citation type="submission" date="2015-05" db="EMBL/GenBank/DDBJ databases">
        <authorList>
            <person name="Fogelqvist Johan"/>
        </authorList>
    </citation>
    <scope>NUCLEOTIDE SEQUENCE [LARGE SCALE GENOMIC DNA]</scope>
</reference>
<feature type="region of interest" description="Disordered" evidence="3">
    <location>
        <begin position="72"/>
        <end position="112"/>
    </location>
</feature>
<evidence type="ECO:0000313" key="4">
    <source>
        <dbReference type="EMBL" id="CRK41849.1"/>
    </source>
</evidence>
<evidence type="ECO:0000313" key="5">
    <source>
        <dbReference type="Proteomes" id="UP000045706"/>
    </source>
</evidence>
<proteinExistence type="inferred from homology"/>
<dbReference type="Pfam" id="PF04667">
    <property type="entry name" value="Endosulfine"/>
    <property type="match status" value="1"/>
</dbReference>